<dbReference type="OrthoDB" id="1730117at2759"/>
<name>A0A8J2PTH3_9HEXA</name>
<comment type="similarity">
    <text evidence="1">Belongs to the major facilitator superfamily.</text>
</comment>
<feature type="transmembrane region" description="Helical" evidence="2">
    <location>
        <begin position="88"/>
        <end position="107"/>
    </location>
</feature>
<proteinExistence type="inferred from homology"/>
<organism evidence="3 4">
    <name type="scientific">Allacma fusca</name>
    <dbReference type="NCBI Taxonomy" id="39272"/>
    <lineage>
        <taxon>Eukaryota</taxon>
        <taxon>Metazoa</taxon>
        <taxon>Ecdysozoa</taxon>
        <taxon>Arthropoda</taxon>
        <taxon>Hexapoda</taxon>
        <taxon>Collembola</taxon>
        <taxon>Symphypleona</taxon>
        <taxon>Sminthuridae</taxon>
        <taxon>Allacma</taxon>
    </lineage>
</organism>
<dbReference type="Pfam" id="PF13347">
    <property type="entry name" value="MFS_2"/>
    <property type="match status" value="1"/>
</dbReference>
<dbReference type="AlphaFoldDB" id="A0A8J2PTH3"/>
<dbReference type="InterPro" id="IPR039672">
    <property type="entry name" value="MFS_2"/>
</dbReference>
<evidence type="ECO:0000313" key="3">
    <source>
        <dbReference type="EMBL" id="CAG7836355.1"/>
    </source>
</evidence>
<gene>
    <name evidence="3" type="ORF">AFUS01_LOCUS45609</name>
</gene>
<dbReference type="GO" id="GO:0015293">
    <property type="term" value="F:symporter activity"/>
    <property type="evidence" value="ECO:0007669"/>
    <property type="project" value="InterPro"/>
</dbReference>
<feature type="transmembrane region" description="Helical" evidence="2">
    <location>
        <begin position="198"/>
        <end position="220"/>
    </location>
</feature>
<accession>A0A8J2PTH3</accession>
<feature type="transmembrane region" description="Helical" evidence="2">
    <location>
        <begin position="113"/>
        <end position="136"/>
    </location>
</feature>
<keyword evidence="4" id="KW-1185">Reference proteome</keyword>
<dbReference type="GO" id="GO:0008643">
    <property type="term" value="P:carbohydrate transport"/>
    <property type="evidence" value="ECO:0007669"/>
    <property type="project" value="InterPro"/>
</dbReference>
<dbReference type="PANTHER" id="PTHR11328">
    <property type="entry name" value="MAJOR FACILITATOR SUPERFAMILY DOMAIN-CONTAINING PROTEIN"/>
    <property type="match status" value="1"/>
</dbReference>
<dbReference type="EMBL" id="CAJVCH010570992">
    <property type="protein sequence ID" value="CAG7836355.1"/>
    <property type="molecule type" value="Genomic_DNA"/>
</dbReference>
<protein>
    <recommendedName>
        <fullName evidence="5">Major facilitator superfamily domain-containing protein 12-like</fullName>
    </recommendedName>
</protein>
<dbReference type="PANTHER" id="PTHR11328:SF28">
    <property type="entry name" value="MAJOR FACILITATOR SUPERFAMILY DOMAIN-CONTAINING PROTEIN 12"/>
    <property type="match status" value="1"/>
</dbReference>
<keyword evidence="2" id="KW-0472">Membrane</keyword>
<feature type="transmembrane region" description="Helical" evidence="2">
    <location>
        <begin position="15"/>
        <end position="37"/>
    </location>
</feature>
<evidence type="ECO:0000256" key="1">
    <source>
        <dbReference type="ARBA" id="ARBA00008335"/>
    </source>
</evidence>
<evidence type="ECO:0000313" key="4">
    <source>
        <dbReference type="Proteomes" id="UP000708208"/>
    </source>
</evidence>
<dbReference type="CDD" id="cd17491">
    <property type="entry name" value="MFS_MFSD12"/>
    <property type="match status" value="1"/>
</dbReference>
<evidence type="ECO:0008006" key="5">
    <source>
        <dbReference type="Google" id="ProtNLM"/>
    </source>
</evidence>
<dbReference type="GO" id="GO:0005886">
    <property type="term" value="C:plasma membrane"/>
    <property type="evidence" value="ECO:0007669"/>
    <property type="project" value="TreeGrafter"/>
</dbReference>
<feature type="transmembrane region" description="Helical" evidence="2">
    <location>
        <begin position="319"/>
        <end position="336"/>
    </location>
</feature>
<dbReference type="Proteomes" id="UP000708208">
    <property type="component" value="Unassembled WGS sequence"/>
</dbReference>
<sequence>MTQPSDYRLPLGQRLAYAVGHVQNDLFAAMWFSYLLLYLQHVVLLPETTAGMIFLIGQFCDGIITPWIAYESDRLNWRCYGKRKTTHLIGTVVISLTFPFVFTRCYGCENASYWSLVIYFVPLVCLFQSGWAAVQVSHLSLIPELTNVPKERDELNIIRYAFDILTDAAVYVITYFVLIYHTADVLPEEAISPNNADVFRNISFILLFVGVIFTGIFHVFTPEKTGTGNGSSSDDSSLGSYMIWKDWFKVASFYKIAIVFSVSRVITNILQAFIPLYLQEGTQAPQQLIATIPLIINLSGFVSSLLVKPILRCLSKKSLFMISAGCTFISCIWFAWDDPNNIRDQNIYIIAVLSGVGGSMMLVLALSLAADLIGENTESGGFVYGCMAFAEKIINGVTILAFQAGKGSCVGCTTYYRNVLCYGVCFFVMVNLLAVLCLNSSNLYVSKPILLDDESELSFSTLLDNKKKKYGAVRSGFQLFSKST</sequence>
<evidence type="ECO:0000256" key="2">
    <source>
        <dbReference type="SAM" id="Phobius"/>
    </source>
</evidence>
<feature type="transmembrane region" description="Helical" evidence="2">
    <location>
        <begin position="415"/>
        <end position="438"/>
    </location>
</feature>
<keyword evidence="2" id="KW-1133">Transmembrane helix</keyword>
<reference evidence="3" key="1">
    <citation type="submission" date="2021-06" db="EMBL/GenBank/DDBJ databases">
        <authorList>
            <person name="Hodson N. C."/>
            <person name="Mongue J. A."/>
            <person name="Jaron S. K."/>
        </authorList>
    </citation>
    <scope>NUCLEOTIDE SEQUENCE</scope>
</reference>
<feature type="transmembrane region" description="Helical" evidence="2">
    <location>
        <begin position="288"/>
        <end position="307"/>
    </location>
</feature>
<feature type="transmembrane region" description="Helical" evidence="2">
    <location>
        <begin position="382"/>
        <end position="403"/>
    </location>
</feature>
<feature type="transmembrane region" description="Helical" evidence="2">
    <location>
        <begin position="348"/>
        <end position="370"/>
    </location>
</feature>
<feature type="transmembrane region" description="Helical" evidence="2">
    <location>
        <begin position="252"/>
        <end position="276"/>
    </location>
</feature>
<feature type="transmembrane region" description="Helical" evidence="2">
    <location>
        <begin position="157"/>
        <end position="178"/>
    </location>
</feature>
<comment type="caution">
    <text evidence="3">The sequence shown here is derived from an EMBL/GenBank/DDBJ whole genome shotgun (WGS) entry which is preliminary data.</text>
</comment>
<keyword evidence="2" id="KW-0812">Transmembrane</keyword>